<comment type="caution">
    <text evidence="1">The sequence shown here is derived from an EMBL/GenBank/DDBJ whole genome shotgun (WGS) entry which is preliminary data.</text>
</comment>
<dbReference type="RefSeq" id="WP_279527979.1">
    <property type="nucleotide sequence ID" value="NZ_CP122312.1"/>
</dbReference>
<sequence>MSVDESSDECTYCGSDVTRHDPVYVAEDAADGGRVDVGQFCNYACLVQYVEEEGLTEGACCTVDLG</sequence>
<dbReference type="Proteomes" id="UP001596447">
    <property type="component" value="Unassembled WGS sequence"/>
</dbReference>
<evidence type="ECO:0008006" key="3">
    <source>
        <dbReference type="Google" id="ProtNLM"/>
    </source>
</evidence>
<protein>
    <recommendedName>
        <fullName evidence="3">MYM-type domain-containing protein</fullName>
    </recommendedName>
</protein>
<reference evidence="1 2" key="1">
    <citation type="journal article" date="2019" name="Int. J. Syst. Evol. Microbiol.">
        <title>The Global Catalogue of Microorganisms (GCM) 10K type strain sequencing project: providing services to taxonomists for standard genome sequencing and annotation.</title>
        <authorList>
            <consortium name="The Broad Institute Genomics Platform"/>
            <consortium name="The Broad Institute Genome Sequencing Center for Infectious Disease"/>
            <person name="Wu L."/>
            <person name="Ma J."/>
        </authorList>
    </citation>
    <scope>NUCLEOTIDE SEQUENCE [LARGE SCALE GENOMIC DNA]</scope>
    <source>
        <strain evidence="1 2">XZGYJ-43</strain>
    </source>
</reference>
<keyword evidence="2" id="KW-1185">Reference proteome</keyword>
<dbReference type="EMBL" id="JBHTAR010000011">
    <property type="protein sequence ID" value="MFC7201226.1"/>
    <property type="molecule type" value="Genomic_DNA"/>
</dbReference>
<evidence type="ECO:0000313" key="1">
    <source>
        <dbReference type="EMBL" id="MFC7201226.1"/>
    </source>
</evidence>
<name>A0ABD5Z7S3_9EURY</name>
<organism evidence="1 2">
    <name type="scientific">Halospeciosus flavus</name>
    <dbReference type="NCBI Taxonomy" id="3032283"/>
    <lineage>
        <taxon>Archaea</taxon>
        <taxon>Methanobacteriati</taxon>
        <taxon>Methanobacteriota</taxon>
        <taxon>Stenosarchaea group</taxon>
        <taxon>Halobacteria</taxon>
        <taxon>Halobacteriales</taxon>
        <taxon>Halobacteriaceae</taxon>
        <taxon>Halospeciosus</taxon>
    </lineage>
</organism>
<dbReference type="AlphaFoldDB" id="A0ABD5Z7S3"/>
<proteinExistence type="predicted"/>
<accession>A0ABD5Z7S3</accession>
<evidence type="ECO:0000313" key="2">
    <source>
        <dbReference type="Proteomes" id="UP001596447"/>
    </source>
</evidence>
<gene>
    <name evidence="1" type="ORF">ACFQJ9_17740</name>
</gene>